<dbReference type="HOGENOM" id="CLU_185402_0_0_6"/>
<organism evidence="1 2">
    <name type="scientific">Xanthomonas campestris pv. campestris (strain B100)</name>
    <dbReference type="NCBI Taxonomy" id="509169"/>
    <lineage>
        <taxon>Bacteria</taxon>
        <taxon>Pseudomonadati</taxon>
        <taxon>Pseudomonadota</taxon>
        <taxon>Gammaproteobacteria</taxon>
        <taxon>Lysobacterales</taxon>
        <taxon>Lysobacteraceae</taxon>
        <taxon>Xanthomonas</taxon>
    </lineage>
</organism>
<dbReference type="KEGG" id="xca:xcc-b100_2853"/>
<reference evidence="1 2" key="1">
    <citation type="journal article" date="2008" name="J. Biotechnol.">
        <title>The genome of Xanthomonas campestris pv. campestris B100 and its use for the reconstruction of metabolic pathways involved in xanthan biosynthesis.</title>
        <authorList>
            <person name="Vorholter F.J."/>
            <person name="Schneiker S."/>
            <person name="Goesmann A."/>
            <person name="Krause L."/>
            <person name="Bekel T."/>
            <person name="Kaiser O."/>
            <person name="Linke B."/>
            <person name="Patschkowski T."/>
            <person name="Ruckert C."/>
            <person name="Schmid J."/>
            <person name="Sidhu V.K."/>
            <person name="Sieber V."/>
            <person name="Tauch A."/>
            <person name="Watt S.A."/>
            <person name="Weisshaar B."/>
            <person name="Becker A."/>
            <person name="Niehaus K."/>
            <person name="Puhler A."/>
        </authorList>
    </citation>
    <scope>NUCLEOTIDE SEQUENCE [LARGE SCALE GENOMIC DNA]</scope>
    <source>
        <strain evidence="1 2">B100</strain>
    </source>
</reference>
<dbReference type="Proteomes" id="UP000001188">
    <property type="component" value="Chromosome"/>
</dbReference>
<sequence>MESPMPNRSELDARLDALQDALPNVASDEDADFDYLDFQARAEAVLHSAAPEDAAHVRGRIDDMLAGAGLIPTDDNGQACR</sequence>
<evidence type="ECO:0000313" key="1">
    <source>
        <dbReference type="EMBL" id="CAP52214.1"/>
    </source>
</evidence>
<dbReference type="EMBL" id="AM920689">
    <property type="protein sequence ID" value="CAP52214.1"/>
    <property type="molecule type" value="Genomic_DNA"/>
</dbReference>
<name>B0RVZ6_XANCB</name>
<dbReference type="AlphaFoldDB" id="B0RVZ6"/>
<evidence type="ECO:0000313" key="2">
    <source>
        <dbReference type="Proteomes" id="UP000001188"/>
    </source>
</evidence>
<protein>
    <submittedName>
        <fullName evidence="1">Uncharacterized protein</fullName>
    </submittedName>
</protein>
<accession>B0RVZ6</accession>
<gene>
    <name evidence="1" type="ORF">XCCB100_2853</name>
</gene>
<proteinExistence type="predicted"/>